<dbReference type="SMART" id="SM00421">
    <property type="entry name" value="HTH_LUXR"/>
    <property type="match status" value="1"/>
</dbReference>
<proteinExistence type="predicted"/>
<dbReference type="Proteomes" id="UP000887023">
    <property type="component" value="Chromosome"/>
</dbReference>
<evidence type="ECO:0000259" key="1">
    <source>
        <dbReference type="SMART" id="SM00421"/>
    </source>
</evidence>
<dbReference type="Pfam" id="PF00196">
    <property type="entry name" value="GerE"/>
    <property type="match status" value="1"/>
</dbReference>
<evidence type="ECO:0000313" key="3">
    <source>
        <dbReference type="Proteomes" id="UP000887023"/>
    </source>
</evidence>
<dbReference type="InterPro" id="IPR036388">
    <property type="entry name" value="WH-like_DNA-bd_sf"/>
</dbReference>
<dbReference type="EMBL" id="CP079105">
    <property type="protein sequence ID" value="QXQ13780.1"/>
    <property type="molecule type" value="Genomic_DNA"/>
</dbReference>
<name>A0ABX8S7G7_9ACTN</name>
<sequence>MPRVPRFSDREVDVIRTWLLSGTKAEAAGKLYLSIGTVNTHLARIRHKYEAAGRPANDKAALLARALIDRLVTLAELERCSG</sequence>
<protein>
    <submittedName>
        <fullName evidence="2">LuxR C-terminal-related transcriptional regulator</fullName>
    </submittedName>
</protein>
<evidence type="ECO:0000313" key="2">
    <source>
        <dbReference type="EMBL" id="QXQ13780.1"/>
    </source>
</evidence>
<dbReference type="SUPFAM" id="SSF46894">
    <property type="entry name" value="C-terminal effector domain of the bipartite response regulators"/>
    <property type="match status" value="1"/>
</dbReference>
<dbReference type="InterPro" id="IPR016032">
    <property type="entry name" value="Sig_transdc_resp-reg_C-effctor"/>
</dbReference>
<dbReference type="RefSeq" id="WP_066473652.1">
    <property type="nucleotide sequence ID" value="NZ_CBCRUZ010000015.1"/>
</dbReference>
<accession>A0ABX8S7G7</accession>
<keyword evidence="3" id="KW-1185">Reference proteome</keyword>
<reference evidence="2" key="1">
    <citation type="submission" date="2021-07" db="EMBL/GenBank/DDBJ databases">
        <title>Candidatus Kaistella beijingensis sp. nov. isolated from a municipal wastewater treatment plant is involved in sludge foaming.</title>
        <authorList>
            <person name="Song Y."/>
            <person name="Liu S.-J."/>
        </authorList>
    </citation>
    <scope>NUCLEOTIDE SEQUENCE</scope>
    <source>
        <strain evidence="2">DSM 43998</strain>
    </source>
</reference>
<dbReference type="InterPro" id="IPR000792">
    <property type="entry name" value="Tscrpt_reg_LuxR_C"/>
</dbReference>
<dbReference type="Gene3D" id="1.10.10.10">
    <property type="entry name" value="Winged helix-like DNA-binding domain superfamily/Winged helix DNA-binding domain"/>
    <property type="match status" value="1"/>
</dbReference>
<organism evidence="2 3">
    <name type="scientific">Skermania pinensis</name>
    <dbReference type="NCBI Taxonomy" id="39122"/>
    <lineage>
        <taxon>Bacteria</taxon>
        <taxon>Bacillati</taxon>
        <taxon>Actinomycetota</taxon>
        <taxon>Actinomycetes</taxon>
        <taxon>Mycobacteriales</taxon>
        <taxon>Gordoniaceae</taxon>
        <taxon>Skermania</taxon>
    </lineage>
</organism>
<feature type="domain" description="HTH luxR-type" evidence="1">
    <location>
        <begin position="4"/>
        <end position="64"/>
    </location>
</feature>
<gene>
    <name evidence="2" type="ORF">KV203_18675</name>
</gene>